<dbReference type="PANTHER" id="PTHR43690">
    <property type="entry name" value="NARDILYSIN"/>
    <property type="match status" value="1"/>
</dbReference>
<dbReference type="PANTHER" id="PTHR43690:SF34">
    <property type="entry name" value="ZINC PROTEASE PQQL-LIKE"/>
    <property type="match status" value="1"/>
</dbReference>
<feature type="domain" description="Peptidase M16 C-terminal" evidence="11">
    <location>
        <begin position="217"/>
        <end position="393"/>
    </location>
</feature>
<evidence type="ECO:0000259" key="11">
    <source>
        <dbReference type="Pfam" id="PF05193"/>
    </source>
</evidence>
<evidence type="ECO:0000313" key="12">
    <source>
        <dbReference type="EMBL" id="GGH67002.1"/>
    </source>
</evidence>
<keyword evidence="3" id="KW-0645">Protease</keyword>
<evidence type="ECO:0000313" key="13">
    <source>
        <dbReference type="Proteomes" id="UP000627292"/>
    </source>
</evidence>
<evidence type="ECO:0000256" key="9">
    <source>
        <dbReference type="SAM" id="SignalP"/>
    </source>
</evidence>
<gene>
    <name evidence="12" type="ORF">GCM10011379_21790</name>
</gene>
<evidence type="ECO:0000256" key="7">
    <source>
        <dbReference type="ARBA" id="ARBA00023049"/>
    </source>
</evidence>
<organism evidence="12 13">
    <name type="scientific">Filimonas zeae</name>
    <dbReference type="NCBI Taxonomy" id="1737353"/>
    <lineage>
        <taxon>Bacteria</taxon>
        <taxon>Pseudomonadati</taxon>
        <taxon>Bacteroidota</taxon>
        <taxon>Chitinophagia</taxon>
        <taxon>Chitinophagales</taxon>
        <taxon>Chitinophagaceae</taxon>
        <taxon>Filimonas</taxon>
    </lineage>
</organism>
<dbReference type="RefSeq" id="WP_229687826.1">
    <property type="nucleotide sequence ID" value="NZ_BMIB01000002.1"/>
</dbReference>
<feature type="domain" description="Peptidase M16 C-terminal" evidence="11">
    <location>
        <begin position="692"/>
        <end position="869"/>
    </location>
</feature>
<evidence type="ECO:0000256" key="5">
    <source>
        <dbReference type="ARBA" id="ARBA00022801"/>
    </source>
</evidence>
<keyword evidence="9" id="KW-0732">Signal</keyword>
<keyword evidence="7" id="KW-0482">Metalloprotease</keyword>
<sequence>MNAKNWLRKAMLPVTAGSLLLWLDAQAQAGKTGAPLPLDTAVRTGRLANGFRYFIRHNTTPEKRVVLYLVCKAGSILETEEQRGMAHFIEHMSFNGTTHFPKNALVDYLQKSGVRFGADLNAHTSFDETVYQLPLPSDNKTLLQNGLQIMCDWAQEATLDATEIEKERGVILEEARLNKGAQNRMRDQFLPVMMNHSRYAERMPIGKDSVLKYGKPETFRQFYHDWYRPNLQALIVVGDVDVKQIEAEVKKLFGNLANPKPEKPRVNYTIPLTGKNQFLAITDAEMTATTAEISIKLPGVQLRSEGDYRNAVMQQLLNQMLGHRFNEVGKQASPPFLSGGAGVQDFLNQLQLFAVNVSVDKGGLQKGISAAWREIERAKRFGFTETELQRAKQDYLGGMAAAWREKSKTNSEQYVKEYMQYFLHDIAAPGIDKEYQMTKELLPVITVADINALMQGLVKDTDRDIILKAPDSERGSLPAEATVTGWLQAVQQESLEAYKDAAVTKPLLAAEPVTGKIVSVRQLPEVGVTEYTLSNGVKVALKPTAFQKDEIGFAGFAAGGTSLYSDADYQSASGAAGIVSLSGVGEYSNTDLGKLLAGKQLTVSPFISERGQGINGRATPEDLETALQLVYLYSTAPRKDEALFQNLIARTQAGLANRSNDPNSVFGDTIAAVMGNYNIRRTGPTPEKLTQVNLERALAIYKELFADASGFTYLFVGNIDTAAIKPLLEKYLGGLPATYKQAAAKDLGIPIPKGVIEKNVYKGQEDKATVQLFFSGDYTWNETTNSELLALSKVLGIRLLERLREEEGGVYSPSAKVSMNKYPQAGYVFSVAFGCAPANADKLIASVQDELKKLREAGPAQVNLDKYKAEARTAITSSLQNNGFWMSYLSSQYQNQEPLTTVLAQQQLLDKMTVQSLQQAAAKYLTEKNFIRLVLLPEAAK</sequence>
<dbReference type="GO" id="GO:0004222">
    <property type="term" value="F:metalloendopeptidase activity"/>
    <property type="evidence" value="ECO:0007669"/>
    <property type="project" value="InterPro"/>
</dbReference>
<comment type="cofactor">
    <cofactor evidence="1">
        <name>Zn(2+)</name>
        <dbReference type="ChEBI" id="CHEBI:29105"/>
    </cofactor>
</comment>
<evidence type="ECO:0000259" key="10">
    <source>
        <dbReference type="Pfam" id="PF00675"/>
    </source>
</evidence>
<dbReference type="InterPro" id="IPR007863">
    <property type="entry name" value="Peptidase_M16_C"/>
</dbReference>
<feature type="chain" id="PRO_5037344894" evidence="9">
    <location>
        <begin position="28"/>
        <end position="941"/>
    </location>
</feature>
<evidence type="ECO:0000256" key="1">
    <source>
        <dbReference type="ARBA" id="ARBA00001947"/>
    </source>
</evidence>
<evidence type="ECO:0000256" key="8">
    <source>
        <dbReference type="RuleBase" id="RU004447"/>
    </source>
</evidence>
<dbReference type="InterPro" id="IPR050626">
    <property type="entry name" value="Peptidase_M16"/>
</dbReference>
<feature type="domain" description="Peptidase M16 N-terminal" evidence="10">
    <location>
        <begin position="56"/>
        <end position="187"/>
    </location>
</feature>
<dbReference type="PROSITE" id="PS00143">
    <property type="entry name" value="INSULINASE"/>
    <property type="match status" value="1"/>
</dbReference>
<dbReference type="InterPro" id="IPR011249">
    <property type="entry name" value="Metalloenz_LuxS/M16"/>
</dbReference>
<dbReference type="InterPro" id="IPR001431">
    <property type="entry name" value="Pept_M16_Zn_BS"/>
</dbReference>
<dbReference type="EMBL" id="BMIB01000002">
    <property type="protein sequence ID" value="GGH67002.1"/>
    <property type="molecule type" value="Genomic_DNA"/>
</dbReference>
<comment type="caution">
    <text evidence="12">The sequence shown here is derived from an EMBL/GenBank/DDBJ whole genome shotgun (WGS) entry which is preliminary data.</text>
</comment>
<reference evidence="12" key="2">
    <citation type="submission" date="2020-09" db="EMBL/GenBank/DDBJ databases">
        <authorList>
            <person name="Sun Q."/>
            <person name="Zhou Y."/>
        </authorList>
    </citation>
    <scope>NUCLEOTIDE SEQUENCE</scope>
    <source>
        <strain evidence="12">CGMCC 1.15290</strain>
    </source>
</reference>
<dbReference type="Proteomes" id="UP000627292">
    <property type="component" value="Unassembled WGS sequence"/>
</dbReference>
<feature type="signal peptide" evidence="9">
    <location>
        <begin position="1"/>
        <end position="27"/>
    </location>
</feature>
<dbReference type="Gene3D" id="3.30.830.10">
    <property type="entry name" value="Metalloenzyme, LuxS/M16 peptidase-like"/>
    <property type="match status" value="4"/>
</dbReference>
<evidence type="ECO:0000256" key="2">
    <source>
        <dbReference type="ARBA" id="ARBA00007261"/>
    </source>
</evidence>
<dbReference type="GO" id="GO:0046872">
    <property type="term" value="F:metal ion binding"/>
    <property type="evidence" value="ECO:0007669"/>
    <property type="project" value="UniProtKB-KW"/>
</dbReference>
<evidence type="ECO:0000256" key="4">
    <source>
        <dbReference type="ARBA" id="ARBA00022723"/>
    </source>
</evidence>
<keyword evidence="13" id="KW-1185">Reference proteome</keyword>
<keyword evidence="4" id="KW-0479">Metal-binding</keyword>
<reference evidence="12" key="1">
    <citation type="journal article" date="2014" name="Int. J. Syst. Evol. Microbiol.">
        <title>Complete genome sequence of Corynebacterium casei LMG S-19264T (=DSM 44701T), isolated from a smear-ripened cheese.</title>
        <authorList>
            <consortium name="US DOE Joint Genome Institute (JGI-PGF)"/>
            <person name="Walter F."/>
            <person name="Albersmeier A."/>
            <person name="Kalinowski J."/>
            <person name="Ruckert C."/>
        </authorList>
    </citation>
    <scope>NUCLEOTIDE SEQUENCE</scope>
    <source>
        <strain evidence="12">CGMCC 1.15290</strain>
    </source>
</reference>
<dbReference type="GO" id="GO:0006508">
    <property type="term" value="P:proteolysis"/>
    <property type="evidence" value="ECO:0007669"/>
    <property type="project" value="UniProtKB-KW"/>
</dbReference>
<protein>
    <submittedName>
        <fullName evidence="12">Peptidase M16</fullName>
    </submittedName>
</protein>
<keyword evidence="5" id="KW-0378">Hydrolase</keyword>
<comment type="similarity">
    <text evidence="2 8">Belongs to the peptidase M16 family.</text>
</comment>
<name>A0A917J068_9BACT</name>
<dbReference type="InterPro" id="IPR011765">
    <property type="entry name" value="Pept_M16_N"/>
</dbReference>
<evidence type="ECO:0000256" key="3">
    <source>
        <dbReference type="ARBA" id="ARBA00022670"/>
    </source>
</evidence>
<dbReference type="AlphaFoldDB" id="A0A917J068"/>
<dbReference type="SUPFAM" id="SSF63411">
    <property type="entry name" value="LuxS/MPP-like metallohydrolase"/>
    <property type="match status" value="4"/>
</dbReference>
<proteinExistence type="inferred from homology"/>
<keyword evidence="6" id="KW-0862">Zinc</keyword>
<accession>A0A917J068</accession>
<evidence type="ECO:0000256" key="6">
    <source>
        <dbReference type="ARBA" id="ARBA00022833"/>
    </source>
</evidence>
<dbReference type="Pfam" id="PF05193">
    <property type="entry name" value="Peptidase_M16_C"/>
    <property type="match status" value="2"/>
</dbReference>
<dbReference type="Pfam" id="PF00675">
    <property type="entry name" value="Peptidase_M16"/>
    <property type="match status" value="1"/>
</dbReference>